<keyword evidence="1" id="KW-1133">Transmembrane helix</keyword>
<accession>A0ABR9XA75</accession>
<proteinExistence type="predicted"/>
<keyword evidence="4" id="KW-1185">Reference proteome</keyword>
<keyword evidence="2" id="KW-0732">Signal</keyword>
<feature type="transmembrane region" description="Helical" evidence="1">
    <location>
        <begin position="195"/>
        <end position="224"/>
    </location>
</feature>
<dbReference type="EMBL" id="JADFFK010000035">
    <property type="protein sequence ID" value="MBE9640519.1"/>
    <property type="molecule type" value="Genomic_DNA"/>
</dbReference>
<organism evidence="3 4">
    <name type="scientific">Salipiger mangrovisoli</name>
    <dbReference type="NCBI Taxonomy" id="2865933"/>
    <lineage>
        <taxon>Bacteria</taxon>
        <taxon>Pseudomonadati</taxon>
        <taxon>Pseudomonadota</taxon>
        <taxon>Alphaproteobacteria</taxon>
        <taxon>Rhodobacterales</taxon>
        <taxon>Roseobacteraceae</taxon>
        <taxon>Salipiger</taxon>
    </lineage>
</organism>
<feature type="signal peptide" evidence="2">
    <location>
        <begin position="1"/>
        <end position="20"/>
    </location>
</feature>
<evidence type="ECO:0000256" key="2">
    <source>
        <dbReference type="SAM" id="SignalP"/>
    </source>
</evidence>
<sequence>MRLSLFAFSGAAVLATAATAALIAPSSYALSSTLRTLAAGDMQTALADLRARGPELLLLWCGLLALLLHAPGVLTVRRQRLHFRAPAFLKRLDEAPVPPLVCLAWIIAGLVTSAEGAGFFTGLLYGSLLALGYAMVRAVPVAARRMTTAAEGVPLDEMQMLFARAQTGHYLLRVATAVISFSMLAMALLGTGVPVAIHVATTLVLLVAHLGLAAAAVSTALGLAKAARRTHSFRIQHEVAAAGLMSWIYVSGTAEGYLKRCLGLQRSLAGEGHRAGFLLRDAQARKTVSEGRTALIHCARTLGSLDHFVHAGSGVKTAFYLDDAVRNGHFTRFPEFDHILVASEAMTRAERMPRNFAMYDLVVMPSRAAAQRWRLASDPDLAARIVTVAGGSQAQPPGSLHVHCGRETPEARLAPDLFSRLEGLADEASTLGMTLMLSLPEAPQSTPAERVLADLVRANLGRRATVFDADALVAEELAGISAVTTRAGAARALAEGRTSLWLGAHPAPEGCIGCPPGGLKAALDLLRCVASTSIGDERDFGSYAELLAWRERRAG</sequence>
<protein>
    <submittedName>
        <fullName evidence="3">Uncharacterized protein</fullName>
    </submittedName>
</protein>
<feature type="transmembrane region" description="Helical" evidence="1">
    <location>
        <begin position="56"/>
        <end position="74"/>
    </location>
</feature>
<name>A0ABR9XA75_9RHOB</name>
<keyword evidence="1" id="KW-0472">Membrane</keyword>
<dbReference type="Proteomes" id="UP000607796">
    <property type="component" value="Unassembled WGS sequence"/>
</dbReference>
<feature type="transmembrane region" description="Helical" evidence="1">
    <location>
        <begin position="95"/>
        <end position="111"/>
    </location>
</feature>
<gene>
    <name evidence="3" type="ORF">IQ782_27070</name>
</gene>
<feature type="chain" id="PRO_5047524972" evidence="2">
    <location>
        <begin position="21"/>
        <end position="555"/>
    </location>
</feature>
<feature type="transmembrane region" description="Helical" evidence="1">
    <location>
        <begin position="170"/>
        <end position="189"/>
    </location>
</feature>
<evidence type="ECO:0000313" key="3">
    <source>
        <dbReference type="EMBL" id="MBE9640519.1"/>
    </source>
</evidence>
<evidence type="ECO:0000256" key="1">
    <source>
        <dbReference type="SAM" id="Phobius"/>
    </source>
</evidence>
<comment type="caution">
    <text evidence="3">The sequence shown here is derived from an EMBL/GenBank/DDBJ whole genome shotgun (WGS) entry which is preliminary data.</text>
</comment>
<feature type="transmembrane region" description="Helical" evidence="1">
    <location>
        <begin position="117"/>
        <end position="136"/>
    </location>
</feature>
<keyword evidence="1" id="KW-0812">Transmembrane</keyword>
<dbReference type="RefSeq" id="WP_194137786.1">
    <property type="nucleotide sequence ID" value="NZ_JADFFK010000035.1"/>
</dbReference>
<evidence type="ECO:0000313" key="4">
    <source>
        <dbReference type="Proteomes" id="UP000607796"/>
    </source>
</evidence>
<reference evidence="3 4" key="1">
    <citation type="journal article" date="2021" name="Int. J. Syst. Evol. Microbiol.">
        <title>Salipiger mangrovisoli sp. nov., isolated from mangrove soil and the proposal for the reclassification of Paraphaeobacter pallidus as Salipiger pallidus comb. nov.</title>
        <authorList>
            <person name="Du J."/>
            <person name="Liu Y."/>
            <person name="Pei T."/>
            <person name="Deng M.R."/>
            <person name="Zhu H."/>
        </authorList>
    </citation>
    <scope>NUCLEOTIDE SEQUENCE [LARGE SCALE GENOMIC DNA]</scope>
    <source>
        <strain evidence="3 4">6D45A</strain>
    </source>
</reference>